<reference evidence="2 3" key="1">
    <citation type="journal article" date="2020" name="bioRxiv">
        <title>Whole genome comparisons of ergot fungi reveals the divergence and evolution of species within the genus Claviceps are the result of varying mechanisms driving genome evolution and host range expansion.</title>
        <authorList>
            <person name="Wyka S.A."/>
            <person name="Mondo S.J."/>
            <person name="Liu M."/>
            <person name="Dettman J."/>
            <person name="Nalam V."/>
            <person name="Broders K.D."/>
        </authorList>
    </citation>
    <scope>NUCLEOTIDE SEQUENCE [LARGE SCALE GENOMIC DNA]</scope>
    <source>
        <strain evidence="2 3">Clav52</strain>
    </source>
</reference>
<feature type="compositionally biased region" description="Low complexity" evidence="1">
    <location>
        <begin position="50"/>
        <end position="69"/>
    </location>
</feature>
<feature type="compositionally biased region" description="Acidic residues" evidence="1">
    <location>
        <begin position="827"/>
        <end position="836"/>
    </location>
</feature>
<evidence type="ECO:0000256" key="1">
    <source>
        <dbReference type="SAM" id="MobiDB-lite"/>
    </source>
</evidence>
<organism evidence="2 3">
    <name type="scientific">Claviceps aff. purpurea</name>
    <dbReference type="NCBI Taxonomy" id="1967640"/>
    <lineage>
        <taxon>Eukaryota</taxon>
        <taxon>Fungi</taxon>
        <taxon>Dikarya</taxon>
        <taxon>Ascomycota</taxon>
        <taxon>Pezizomycotina</taxon>
        <taxon>Sordariomycetes</taxon>
        <taxon>Hypocreomycetidae</taxon>
        <taxon>Hypocreales</taxon>
        <taxon>Clavicipitaceae</taxon>
        <taxon>Claviceps</taxon>
    </lineage>
</organism>
<feature type="compositionally biased region" description="Polar residues" evidence="1">
    <location>
        <begin position="330"/>
        <end position="344"/>
    </location>
</feature>
<feature type="compositionally biased region" description="Low complexity" evidence="1">
    <location>
        <begin position="345"/>
        <end position="355"/>
    </location>
</feature>
<feature type="compositionally biased region" description="Polar residues" evidence="1">
    <location>
        <begin position="14"/>
        <end position="39"/>
    </location>
</feature>
<proteinExistence type="predicted"/>
<feature type="compositionally biased region" description="Low complexity" evidence="1">
    <location>
        <begin position="375"/>
        <end position="399"/>
    </location>
</feature>
<feature type="compositionally biased region" description="Polar residues" evidence="1">
    <location>
        <begin position="444"/>
        <end position="467"/>
    </location>
</feature>
<accession>A0A9P7U4V1</accession>
<feature type="compositionally biased region" description="Low complexity" evidence="1">
    <location>
        <begin position="319"/>
        <end position="329"/>
    </location>
</feature>
<evidence type="ECO:0000313" key="2">
    <source>
        <dbReference type="EMBL" id="KAG6302735.1"/>
    </source>
</evidence>
<comment type="caution">
    <text evidence="2">The sequence shown here is derived from an EMBL/GenBank/DDBJ whole genome shotgun (WGS) entry which is preliminary data.</text>
</comment>
<name>A0A9P7U4V1_9HYPO</name>
<protein>
    <recommendedName>
        <fullName evidence="4">S-adenosylmethionine-dependent methyltransferase-like protein</fullName>
    </recommendedName>
</protein>
<feature type="compositionally biased region" description="Polar residues" evidence="1">
    <location>
        <begin position="400"/>
        <end position="420"/>
    </location>
</feature>
<keyword evidence="3" id="KW-1185">Reference proteome</keyword>
<feature type="compositionally biased region" description="Low complexity" evidence="1">
    <location>
        <begin position="213"/>
        <end position="228"/>
    </location>
</feature>
<feature type="compositionally biased region" description="Low complexity" evidence="1">
    <location>
        <begin position="421"/>
        <end position="436"/>
    </location>
</feature>
<feature type="region of interest" description="Disordered" evidence="1">
    <location>
        <begin position="813"/>
        <end position="838"/>
    </location>
</feature>
<evidence type="ECO:0000313" key="3">
    <source>
        <dbReference type="Proteomes" id="UP000707071"/>
    </source>
</evidence>
<dbReference type="EMBL" id="SRRH01000019">
    <property type="protein sequence ID" value="KAG6302735.1"/>
    <property type="molecule type" value="Genomic_DNA"/>
</dbReference>
<feature type="compositionally biased region" description="Low complexity" evidence="1">
    <location>
        <begin position="168"/>
        <end position="191"/>
    </location>
</feature>
<dbReference type="Proteomes" id="UP000707071">
    <property type="component" value="Unassembled WGS sequence"/>
</dbReference>
<feature type="region of interest" description="Disordered" evidence="1">
    <location>
        <begin position="1"/>
        <end position="551"/>
    </location>
</feature>
<gene>
    <name evidence="2" type="ORF">E4U09_002110</name>
</gene>
<dbReference type="AlphaFoldDB" id="A0A9P7U4V1"/>
<sequence>MPSFGRLGKHNRSQHALSEQLSTAATSGTAQPRQPQGGSSDDLAVLADAQQLRQVQHQQPQHQQLQQLPQHHHHQLPQPQPQSAPSLRLYTQARTANLPPSLQTSSPDGSPSFDGQQPQTPKGFDPAVSRSQSKRQGSRTRLASQQQQQQQHLVYGIAPASLDDFPDQGAYQLQQQNLGQQQSSPASAAPQKRSTRQLIKDIFGSSRESHDAQQQQQQQPQPQPSSQSASHSPIGPYDSTAGLALRPSKRVRNAPMETSLPQLKPNINFPMQDSRIFVNQDSARQVSYEHLDTSPHDQVYQPPDHPPPHHQQQAPPPLQQHQPQPQSLQRRGTTRIQERQAQFESHQQPSQPQQTHSKHQSPPKQAANYDQGALQQPQHHPQFPAHSPQSPHPPSGESHIVTTQLEKSRHFQNAETISQLSHDSSVADSESRSSFSLQLPHQARQAQNTLHGSAQSRDATVNFSTRQGAGFQDQDFAEMAPPGAGGGSQSGRRGTDADRGLRGQVEPPPGPPPGYHHQGRIPLNGTSAAPPPDSGIDQGRQSPQPSLDRDPELEKQFKDLLTKYKNVKRLYFDGKSQIENLSGQVEQLQNAVAKQRMSQSRTAWDDSEYSTRFNRLNGAIINLAFNIRKDWRSLPAWVERFVSTDALKTGKQEMTAVGRAVVSRWLVDEVFLKCFHPALDEALSAQLKEIEKSIRGNSYTLHSQEEFDALTAKVVDWRMATLDGLQKKLESTAATENRTTLTNKITANLTTYLHQFLSTPPPPGVAGSTSVIAELAVAIAANLPLESRDVAIMYPLPGEAVQTSIMQVEQPGLPPLDKHQEFSSDTDSGEDMEERDLDGLPRASKKVRFAGFVALEVRGRQVLAKAPVWTLRG</sequence>
<feature type="compositionally biased region" description="Polar residues" evidence="1">
    <location>
        <begin position="92"/>
        <end position="120"/>
    </location>
</feature>
<evidence type="ECO:0008006" key="4">
    <source>
        <dbReference type="Google" id="ProtNLM"/>
    </source>
</evidence>